<accession>A0A6A6VXU3</accession>
<comment type="similarity">
    <text evidence="1">Belongs to the peptidase S33 family. ABHD4/ABHD5 subfamily.</text>
</comment>
<dbReference type="GO" id="GO:0035965">
    <property type="term" value="P:cardiolipin acyl-chain remodeling"/>
    <property type="evidence" value="ECO:0007669"/>
    <property type="project" value="TreeGrafter"/>
</dbReference>
<dbReference type="PANTHER" id="PTHR42886">
    <property type="entry name" value="RE40534P-RELATED"/>
    <property type="match status" value="1"/>
</dbReference>
<dbReference type="RefSeq" id="XP_033597077.1">
    <property type="nucleotide sequence ID" value="XM_033747523.1"/>
</dbReference>
<dbReference type="Gene3D" id="3.40.50.1820">
    <property type="entry name" value="alpha/beta hydrolase"/>
    <property type="match status" value="1"/>
</dbReference>
<dbReference type="SUPFAM" id="SSF53474">
    <property type="entry name" value="alpha/beta-Hydrolases"/>
    <property type="match status" value="1"/>
</dbReference>
<name>A0A6A6VXU3_9PEZI</name>
<dbReference type="InterPro" id="IPR029058">
    <property type="entry name" value="AB_hydrolase_fold"/>
</dbReference>
<organism evidence="3 4">
    <name type="scientific">Pseudovirgaria hyperparasitica</name>
    <dbReference type="NCBI Taxonomy" id="470096"/>
    <lineage>
        <taxon>Eukaryota</taxon>
        <taxon>Fungi</taxon>
        <taxon>Dikarya</taxon>
        <taxon>Ascomycota</taxon>
        <taxon>Pezizomycotina</taxon>
        <taxon>Dothideomycetes</taxon>
        <taxon>Dothideomycetes incertae sedis</taxon>
        <taxon>Acrospermales</taxon>
        <taxon>Acrospermaceae</taxon>
        <taxon>Pseudovirgaria</taxon>
    </lineage>
</organism>
<dbReference type="GO" id="GO:0006654">
    <property type="term" value="P:phosphatidic acid biosynthetic process"/>
    <property type="evidence" value="ECO:0007669"/>
    <property type="project" value="TreeGrafter"/>
</dbReference>
<evidence type="ECO:0000313" key="4">
    <source>
        <dbReference type="Proteomes" id="UP000799437"/>
    </source>
</evidence>
<keyword evidence="4" id="KW-1185">Reference proteome</keyword>
<evidence type="ECO:0000256" key="1">
    <source>
        <dbReference type="ARBA" id="ARBA00038097"/>
    </source>
</evidence>
<dbReference type="GO" id="GO:0005743">
    <property type="term" value="C:mitochondrial inner membrane"/>
    <property type="evidence" value="ECO:0007669"/>
    <property type="project" value="TreeGrafter"/>
</dbReference>
<proteinExistence type="inferred from homology"/>
<sequence>MSFSNLHWCPYVAESIRASPPHPLQRTYIRSQTYDLELVFFTPSQSTPCQPLLFAHGGYGSASVWYPYMLFFAARNIPCYAISYRGHGNSTCPGFLQMVYGTTKGMLANDLVAGVQEVERRESERKGEVMEGEVVLVGHSSGGGLAQYVLSEGMVRVKGLVLLGSVPGFGSLGVYKNWWFRVDPFFMPRVVLHLWHPTSPLSTDALVKRVFFSDEKSDEEVAVFRQNMAPYESYWWPMSMMWTFADAGRVLQSIKGWNQAEIMEQLSAWYRSAFDSMRKTDNPKGSGSEIVKSQMRGEGVRFEMVEGAGHHVQNDVQWEDGALKILDFYEQL</sequence>
<evidence type="ECO:0000259" key="2">
    <source>
        <dbReference type="Pfam" id="PF12697"/>
    </source>
</evidence>
<dbReference type="GeneID" id="54488577"/>
<dbReference type="Proteomes" id="UP000799437">
    <property type="component" value="Unassembled WGS sequence"/>
</dbReference>
<dbReference type="Pfam" id="PF12697">
    <property type="entry name" value="Abhydrolase_6"/>
    <property type="match status" value="1"/>
</dbReference>
<dbReference type="InterPro" id="IPR000073">
    <property type="entry name" value="AB_hydrolase_1"/>
</dbReference>
<keyword evidence="3" id="KW-0378">Hydrolase</keyword>
<feature type="domain" description="AB hydrolase-1" evidence="2">
    <location>
        <begin position="52"/>
        <end position="313"/>
    </location>
</feature>
<dbReference type="EMBL" id="ML996580">
    <property type="protein sequence ID" value="KAF2754626.1"/>
    <property type="molecule type" value="Genomic_DNA"/>
</dbReference>
<dbReference type="PANTHER" id="PTHR42886:SF29">
    <property type="entry name" value="PUMMELIG, ISOFORM A"/>
    <property type="match status" value="1"/>
</dbReference>
<protein>
    <submittedName>
        <fullName evidence="3">Alpha/beta-hydrolase</fullName>
    </submittedName>
</protein>
<reference evidence="3" key="1">
    <citation type="journal article" date="2020" name="Stud. Mycol.">
        <title>101 Dothideomycetes genomes: a test case for predicting lifestyles and emergence of pathogens.</title>
        <authorList>
            <person name="Haridas S."/>
            <person name="Albert R."/>
            <person name="Binder M."/>
            <person name="Bloem J."/>
            <person name="Labutti K."/>
            <person name="Salamov A."/>
            <person name="Andreopoulos B."/>
            <person name="Baker S."/>
            <person name="Barry K."/>
            <person name="Bills G."/>
            <person name="Bluhm B."/>
            <person name="Cannon C."/>
            <person name="Castanera R."/>
            <person name="Culley D."/>
            <person name="Daum C."/>
            <person name="Ezra D."/>
            <person name="Gonzalez J."/>
            <person name="Henrissat B."/>
            <person name="Kuo A."/>
            <person name="Liang C."/>
            <person name="Lipzen A."/>
            <person name="Lutzoni F."/>
            <person name="Magnuson J."/>
            <person name="Mondo S."/>
            <person name="Nolan M."/>
            <person name="Ohm R."/>
            <person name="Pangilinan J."/>
            <person name="Park H.-J."/>
            <person name="Ramirez L."/>
            <person name="Alfaro M."/>
            <person name="Sun H."/>
            <person name="Tritt A."/>
            <person name="Yoshinaga Y."/>
            <person name="Zwiers L.-H."/>
            <person name="Turgeon B."/>
            <person name="Goodwin S."/>
            <person name="Spatafora J."/>
            <person name="Crous P."/>
            <person name="Grigoriev I."/>
        </authorList>
    </citation>
    <scope>NUCLEOTIDE SEQUENCE</scope>
    <source>
        <strain evidence="3">CBS 121739</strain>
    </source>
</reference>
<evidence type="ECO:0000313" key="3">
    <source>
        <dbReference type="EMBL" id="KAF2754626.1"/>
    </source>
</evidence>
<dbReference type="GO" id="GO:0004623">
    <property type="term" value="F:phospholipase A2 activity"/>
    <property type="evidence" value="ECO:0007669"/>
    <property type="project" value="TreeGrafter"/>
</dbReference>
<dbReference type="GO" id="GO:0055088">
    <property type="term" value="P:lipid homeostasis"/>
    <property type="evidence" value="ECO:0007669"/>
    <property type="project" value="TreeGrafter"/>
</dbReference>
<dbReference type="OrthoDB" id="8119704at2759"/>
<dbReference type="GO" id="GO:0042171">
    <property type="term" value="F:lysophosphatidic acid acyltransferase activity"/>
    <property type="evidence" value="ECO:0007669"/>
    <property type="project" value="TreeGrafter"/>
</dbReference>
<gene>
    <name evidence="3" type="ORF">EJ05DRAFT_504153</name>
</gene>
<dbReference type="AlphaFoldDB" id="A0A6A6VXU3"/>